<protein>
    <recommendedName>
        <fullName evidence="4">MGS207 protein</fullName>
    </recommendedName>
</protein>
<dbReference type="GO" id="GO:0016491">
    <property type="term" value="F:oxidoreductase activity"/>
    <property type="evidence" value="ECO:0007669"/>
    <property type="project" value="UniProtKB-KW"/>
</dbReference>
<keyword evidence="3" id="KW-1185">Reference proteome</keyword>
<name>A0A9P7NBV1_9HYPO</name>
<dbReference type="AlphaFoldDB" id="A0A9P7NBV1"/>
<reference evidence="2" key="1">
    <citation type="journal article" date="2020" name="bioRxiv">
        <title>Whole genome comparisons of ergot fungi reveals the divergence and evolution of species within the genus Claviceps are the result of varying mechanisms driving genome evolution and host range expansion.</title>
        <authorList>
            <person name="Wyka S.A."/>
            <person name="Mondo S.J."/>
            <person name="Liu M."/>
            <person name="Dettman J."/>
            <person name="Nalam V."/>
            <person name="Broders K.D."/>
        </authorList>
    </citation>
    <scope>NUCLEOTIDE SEQUENCE</scope>
    <source>
        <strain evidence="2">CCC 602</strain>
    </source>
</reference>
<gene>
    <name evidence="2" type="ORF">E4U43_007813</name>
</gene>
<sequence>MSGMLSYVLGGDRKSQAINVPPIEIHHVETNPDRRARSLKHLLKANHVNYSVVYSHLRFDNHNAHILSSAYLLGATPNQLHEIYEEQVKELEAWTPSPAELVDNDWVDFLGDARYQRAYIDYYEDKLAMEYAYDWRKVVEHFLFSSEKPLVHGLICGLGHPLIQLGYAYEMDSKEIATEALTLASVQQNFLYDYISDPSFTKKSSIASNSVLDLLVEMSKDEDLDGLPENMEFGDLETIFKENEDVVMKYWNAWDMSDPVTALKTSQQAAVALFVTAVDSTARDYNFFVVHLLTTSHAVRILLPFFPARHHVGLVRQWWLLVIAVYIIKGRPRLVPENVDDDVGGRDWKYVEHKALTSSHSNDAHYVKAIRAMRDLARTWGDDDEYYLRAAATFVDNFHGWTF</sequence>
<dbReference type="InterPro" id="IPR025337">
    <property type="entry name" value="Questin_oxidase-like"/>
</dbReference>
<dbReference type="Pfam" id="PF14027">
    <property type="entry name" value="Questin_oxidase"/>
    <property type="match status" value="1"/>
</dbReference>
<evidence type="ECO:0000313" key="2">
    <source>
        <dbReference type="EMBL" id="KAG6012399.1"/>
    </source>
</evidence>
<keyword evidence="1" id="KW-0560">Oxidoreductase</keyword>
<proteinExistence type="predicted"/>
<evidence type="ECO:0000256" key="1">
    <source>
        <dbReference type="ARBA" id="ARBA00023002"/>
    </source>
</evidence>
<dbReference type="EMBL" id="SRPW01000747">
    <property type="protein sequence ID" value="KAG6012399.1"/>
    <property type="molecule type" value="Genomic_DNA"/>
</dbReference>
<dbReference type="PANTHER" id="PTHR35870:SF6">
    <property type="entry name" value="MGS207 PROTEIN"/>
    <property type="match status" value="1"/>
</dbReference>
<evidence type="ECO:0008006" key="4">
    <source>
        <dbReference type="Google" id="ProtNLM"/>
    </source>
</evidence>
<accession>A0A9P7NBV1</accession>
<dbReference type="PANTHER" id="PTHR35870">
    <property type="entry name" value="PROTEIN, PUTATIVE (AFU_ORTHOLOGUE AFUA_5G03330)-RELATED"/>
    <property type="match status" value="1"/>
</dbReference>
<evidence type="ECO:0000313" key="3">
    <source>
        <dbReference type="Proteomes" id="UP000748025"/>
    </source>
</evidence>
<organism evidence="2 3">
    <name type="scientific">Claviceps pusilla</name>
    <dbReference type="NCBI Taxonomy" id="123648"/>
    <lineage>
        <taxon>Eukaryota</taxon>
        <taxon>Fungi</taxon>
        <taxon>Dikarya</taxon>
        <taxon>Ascomycota</taxon>
        <taxon>Pezizomycotina</taxon>
        <taxon>Sordariomycetes</taxon>
        <taxon>Hypocreomycetidae</taxon>
        <taxon>Hypocreales</taxon>
        <taxon>Clavicipitaceae</taxon>
        <taxon>Claviceps</taxon>
    </lineage>
</organism>
<comment type="caution">
    <text evidence="2">The sequence shown here is derived from an EMBL/GenBank/DDBJ whole genome shotgun (WGS) entry which is preliminary data.</text>
</comment>
<dbReference type="Proteomes" id="UP000748025">
    <property type="component" value="Unassembled WGS sequence"/>
</dbReference>
<dbReference type="OrthoDB" id="10265971at2759"/>